<proteinExistence type="predicted"/>
<dbReference type="PROSITE" id="PS51257">
    <property type="entry name" value="PROKAR_LIPOPROTEIN"/>
    <property type="match status" value="1"/>
</dbReference>
<dbReference type="KEGG" id="oan:Oant_4859"/>
<geneLocation type="plasmid" evidence="1 2">
    <name>pOANT04</name>
</geneLocation>
<accession>A6X8H6</accession>
<reference evidence="1 2" key="1">
    <citation type="journal article" date="2011" name="J. Bacteriol.">
        <title>Genome of Ochrobactrum anthropi ATCC 49188 T, a versatile opportunistic pathogen and symbiont of several eukaryotic hosts.</title>
        <authorList>
            <person name="Chain P.S."/>
            <person name="Lang D.M."/>
            <person name="Comerci D.J."/>
            <person name="Malfatti S.A."/>
            <person name="Vergez L.M."/>
            <person name="Shin M."/>
            <person name="Ugalde R.A."/>
            <person name="Garcia E."/>
            <person name="Tolmasky M.E."/>
        </authorList>
    </citation>
    <scope>NUCLEOTIDE SEQUENCE [LARGE SCALE GENOMIC DNA]</scope>
    <source>
        <strain evidence="2">ATCC 49188 / DSM 6882 / CCUG 24695 / JCM 21032 / LMG 3331 / NBRC 15819 / NCTC 12168 / Alc 37</strain>
    </source>
</reference>
<evidence type="ECO:0000313" key="1">
    <source>
        <dbReference type="EMBL" id="ABS17530.1"/>
    </source>
</evidence>
<sequence length="135" mass="14360">MKSNLFIYCIPFFLFGCSTPSSKVLPPYKLSNGDTYQDVVTVGSDGKGLSPTVTGVKTFHIRPNKKSELVSHAVGSESSIANALISSSSSTLSSTLPILLLNNRNRSKKDYNNIVNSYNSGSGNSGDYSGNGNNN</sequence>
<evidence type="ECO:0008006" key="3">
    <source>
        <dbReference type="Google" id="ProtNLM"/>
    </source>
</evidence>
<dbReference type="Proteomes" id="UP000002301">
    <property type="component" value="Plasmid pOANT04"/>
</dbReference>
<gene>
    <name evidence="1" type="ordered locus">Oant_4859</name>
</gene>
<dbReference type="AlphaFoldDB" id="A6X8H6"/>
<evidence type="ECO:0000313" key="2">
    <source>
        <dbReference type="Proteomes" id="UP000002301"/>
    </source>
</evidence>
<name>A6X8H6_BRUA4</name>
<keyword evidence="2" id="KW-1185">Reference proteome</keyword>
<keyword evidence="1" id="KW-0614">Plasmid</keyword>
<dbReference type="RefSeq" id="WP_011983135.1">
    <property type="nucleotide sequence ID" value="NC_009672.1"/>
</dbReference>
<dbReference type="eggNOG" id="ENOG50339AT">
    <property type="taxonomic scope" value="Bacteria"/>
</dbReference>
<protein>
    <recommendedName>
        <fullName evidence="3">Lipoprotein</fullName>
    </recommendedName>
</protein>
<dbReference type="HOGENOM" id="CLU_1883633_0_0_5"/>
<organism evidence="1 2">
    <name type="scientific">Brucella anthropi (strain ATCC 49188 / DSM 6882 / CCUG 24695 / JCM 21032 / LMG 3331 / NBRC 15819 / NCTC 12168 / Alc 37)</name>
    <name type="common">Ochrobactrum anthropi</name>
    <dbReference type="NCBI Taxonomy" id="439375"/>
    <lineage>
        <taxon>Bacteria</taxon>
        <taxon>Pseudomonadati</taxon>
        <taxon>Pseudomonadota</taxon>
        <taxon>Alphaproteobacteria</taxon>
        <taxon>Hyphomicrobiales</taxon>
        <taxon>Brucellaceae</taxon>
        <taxon>Brucella/Ochrobactrum group</taxon>
        <taxon>Brucella</taxon>
    </lineage>
</organism>
<dbReference type="EMBL" id="CP000763">
    <property type="protein sequence ID" value="ABS17530.1"/>
    <property type="molecule type" value="Genomic_DNA"/>
</dbReference>